<keyword evidence="3" id="KW-1185">Reference proteome</keyword>
<dbReference type="EMBL" id="BONZ01000009">
    <property type="protein sequence ID" value="GIH12743.1"/>
    <property type="molecule type" value="Genomic_DNA"/>
</dbReference>
<feature type="transmembrane region" description="Helical" evidence="1">
    <location>
        <begin position="6"/>
        <end position="25"/>
    </location>
</feature>
<keyword evidence="1" id="KW-0472">Membrane</keyword>
<feature type="transmembrane region" description="Helical" evidence="1">
    <location>
        <begin position="151"/>
        <end position="171"/>
    </location>
</feature>
<reference evidence="2" key="1">
    <citation type="submission" date="2021-01" db="EMBL/GenBank/DDBJ databases">
        <title>Whole genome shotgun sequence of Rugosimonospora africana NBRC 104875.</title>
        <authorList>
            <person name="Komaki H."/>
            <person name="Tamura T."/>
        </authorList>
    </citation>
    <scope>NUCLEOTIDE SEQUENCE</scope>
    <source>
        <strain evidence="2">NBRC 104875</strain>
    </source>
</reference>
<feature type="transmembrane region" description="Helical" evidence="1">
    <location>
        <begin position="61"/>
        <end position="79"/>
    </location>
</feature>
<dbReference type="RefSeq" id="WP_203916440.1">
    <property type="nucleotide sequence ID" value="NZ_BONZ01000009.1"/>
</dbReference>
<dbReference type="InterPro" id="IPR035168">
    <property type="entry name" value="DUF5317"/>
</dbReference>
<keyword evidence="1" id="KW-0812">Transmembrane</keyword>
<sequence>MSIRAALLYCVPPILGVVVGYLLGGRLRRLAGLRLRALWLLWIAAAGQLLALRLLTGVPAGLAVTVAFGAAAVCLAVNLRHSRTIALTGLLVLTGAALNGVAILLNGGMPYSPGAAVRAGLPPDAETVKNAAAHAGTRLAPLGDVIAVPPMHAVVSVGDLLIALGIVALVASSMRRRALSPAGSGLDAPPFVAGSVSGMRGEVTT</sequence>
<accession>A0A8J3QNM9</accession>
<dbReference type="Pfam" id="PF17248">
    <property type="entry name" value="DUF5317"/>
    <property type="match status" value="1"/>
</dbReference>
<evidence type="ECO:0008006" key="4">
    <source>
        <dbReference type="Google" id="ProtNLM"/>
    </source>
</evidence>
<gene>
    <name evidence="2" type="ORF">Raf01_09150</name>
</gene>
<dbReference type="Proteomes" id="UP000642748">
    <property type="component" value="Unassembled WGS sequence"/>
</dbReference>
<name>A0A8J3QNM9_9ACTN</name>
<proteinExistence type="predicted"/>
<protein>
    <recommendedName>
        <fullName evidence="4">DUF5317 domain-containing protein</fullName>
    </recommendedName>
</protein>
<evidence type="ECO:0000313" key="3">
    <source>
        <dbReference type="Proteomes" id="UP000642748"/>
    </source>
</evidence>
<dbReference type="AlphaFoldDB" id="A0A8J3QNM9"/>
<evidence type="ECO:0000256" key="1">
    <source>
        <dbReference type="SAM" id="Phobius"/>
    </source>
</evidence>
<feature type="transmembrane region" description="Helical" evidence="1">
    <location>
        <begin position="37"/>
        <end position="55"/>
    </location>
</feature>
<feature type="transmembrane region" description="Helical" evidence="1">
    <location>
        <begin position="86"/>
        <end position="105"/>
    </location>
</feature>
<evidence type="ECO:0000313" key="2">
    <source>
        <dbReference type="EMBL" id="GIH12743.1"/>
    </source>
</evidence>
<comment type="caution">
    <text evidence="2">The sequence shown here is derived from an EMBL/GenBank/DDBJ whole genome shotgun (WGS) entry which is preliminary data.</text>
</comment>
<organism evidence="2 3">
    <name type="scientific">Rugosimonospora africana</name>
    <dbReference type="NCBI Taxonomy" id="556532"/>
    <lineage>
        <taxon>Bacteria</taxon>
        <taxon>Bacillati</taxon>
        <taxon>Actinomycetota</taxon>
        <taxon>Actinomycetes</taxon>
        <taxon>Micromonosporales</taxon>
        <taxon>Micromonosporaceae</taxon>
        <taxon>Rugosimonospora</taxon>
    </lineage>
</organism>
<keyword evidence="1" id="KW-1133">Transmembrane helix</keyword>